<accession>A0A1G7B4C4</accession>
<gene>
    <name evidence="2" type="ORF">SAMN04487894_12717</name>
</gene>
<dbReference type="InterPro" id="IPR025535">
    <property type="entry name" value="DUF4421"/>
</dbReference>
<reference evidence="3" key="1">
    <citation type="submission" date="2016-10" db="EMBL/GenBank/DDBJ databases">
        <authorList>
            <person name="Varghese N."/>
            <person name="Submissions S."/>
        </authorList>
    </citation>
    <scope>NUCLEOTIDE SEQUENCE [LARGE SCALE GENOMIC DNA]</scope>
    <source>
        <strain evidence="3">DSM 25811 / CCM 8410 / LMG 26954 / E90</strain>
    </source>
</reference>
<dbReference type="AlphaFoldDB" id="A0A1G7B4C4"/>
<evidence type="ECO:0000313" key="2">
    <source>
        <dbReference type="EMBL" id="SDE21978.1"/>
    </source>
</evidence>
<evidence type="ECO:0000313" key="3">
    <source>
        <dbReference type="Proteomes" id="UP000198757"/>
    </source>
</evidence>
<proteinExistence type="predicted"/>
<keyword evidence="3" id="KW-1185">Reference proteome</keyword>
<dbReference type="RefSeq" id="WP_245729419.1">
    <property type="nucleotide sequence ID" value="NZ_FMZO01000027.1"/>
</dbReference>
<protein>
    <recommendedName>
        <fullName evidence="4">DUF4421 domain-containing protein</fullName>
    </recommendedName>
</protein>
<sequence>MPIKKVIAVLLFFSLGLMAPAQEMDAGIKQDTGYYRRYNHKLTLGPLLVKKNSVYSIRSIDEAFPLRYSTNNPTRLGLSIGYDWLSVSGSVGLGTLDPDYKKEKGKTKAANFQMSITGKSVLGDLHFQVNKGFYLRGQQDPDFASGTYYVRPDIKTQIFGATIRKILNGDRFSIKAPFVYDSWQQRSSGTFMIGGEFIYGNAKGDSAFVPANLSSLFPNASVNYMRYIMFGPTAGYAHTFVVKKHLFVTGLVSVNGDAAQTLEKMTTGEQRTRWYFSPNLSLRGAVGYNTEKWELVGSVISNRFFIGSNIQAANYQNYSDQFRVAYLRRINAGKTIPAVINWGRRAINTLGFGWLLD</sequence>
<dbReference type="EMBL" id="FMZO01000027">
    <property type="protein sequence ID" value="SDE21978.1"/>
    <property type="molecule type" value="Genomic_DNA"/>
</dbReference>
<keyword evidence="1" id="KW-0732">Signal</keyword>
<name>A0A1G7B4C4_NIADE</name>
<evidence type="ECO:0008006" key="4">
    <source>
        <dbReference type="Google" id="ProtNLM"/>
    </source>
</evidence>
<organism evidence="2 3">
    <name type="scientific">Niabella drilacis (strain DSM 25811 / CCM 8410 / CCUG 62505 / LMG 26954 / E90)</name>
    <dbReference type="NCBI Taxonomy" id="1285928"/>
    <lineage>
        <taxon>Bacteria</taxon>
        <taxon>Pseudomonadati</taxon>
        <taxon>Bacteroidota</taxon>
        <taxon>Chitinophagia</taxon>
        <taxon>Chitinophagales</taxon>
        <taxon>Chitinophagaceae</taxon>
        <taxon>Niabella</taxon>
    </lineage>
</organism>
<dbReference type="Pfam" id="PF14391">
    <property type="entry name" value="DUF4421"/>
    <property type="match status" value="1"/>
</dbReference>
<evidence type="ECO:0000256" key="1">
    <source>
        <dbReference type="SAM" id="SignalP"/>
    </source>
</evidence>
<feature type="signal peptide" evidence="1">
    <location>
        <begin position="1"/>
        <end position="21"/>
    </location>
</feature>
<dbReference type="Proteomes" id="UP000198757">
    <property type="component" value="Unassembled WGS sequence"/>
</dbReference>
<feature type="chain" id="PRO_5011741159" description="DUF4421 domain-containing protein" evidence="1">
    <location>
        <begin position="22"/>
        <end position="357"/>
    </location>
</feature>